<accession>A0AAD9Q5I4</accession>
<evidence type="ECO:0000313" key="2">
    <source>
        <dbReference type="Proteomes" id="UP001249851"/>
    </source>
</evidence>
<name>A0AAD9Q5I4_ACRCE</name>
<evidence type="ECO:0000313" key="1">
    <source>
        <dbReference type="EMBL" id="KAK2554949.1"/>
    </source>
</evidence>
<proteinExistence type="predicted"/>
<reference evidence="1" key="1">
    <citation type="journal article" date="2023" name="G3 (Bethesda)">
        <title>Whole genome assembly and annotation of the endangered Caribbean coral Acropora cervicornis.</title>
        <authorList>
            <person name="Selwyn J.D."/>
            <person name="Vollmer S.V."/>
        </authorList>
    </citation>
    <scope>NUCLEOTIDE SEQUENCE</scope>
    <source>
        <strain evidence="1">K2</strain>
    </source>
</reference>
<dbReference type="EMBL" id="JARQWQ010000065">
    <property type="protein sequence ID" value="KAK2554949.1"/>
    <property type="molecule type" value="Genomic_DNA"/>
</dbReference>
<protein>
    <submittedName>
        <fullName evidence="1">Uncharacterized protein</fullName>
    </submittedName>
</protein>
<dbReference type="AlphaFoldDB" id="A0AAD9Q5I4"/>
<dbReference type="Proteomes" id="UP001249851">
    <property type="component" value="Unassembled WGS sequence"/>
</dbReference>
<comment type="caution">
    <text evidence="1">The sequence shown here is derived from an EMBL/GenBank/DDBJ whole genome shotgun (WGS) entry which is preliminary data.</text>
</comment>
<gene>
    <name evidence="1" type="ORF">P5673_023284</name>
</gene>
<reference evidence="1" key="2">
    <citation type="journal article" date="2023" name="Science">
        <title>Genomic signatures of disease resistance in endangered staghorn corals.</title>
        <authorList>
            <person name="Vollmer S.V."/>
            <person name="Selwyn J.D."/>
            <person name="Despard B.A."/>
            <person name="Roesel C.L."/>
        </authorList>
    </citation>
    <scope>NUCLEOTIDE SEQUENCE</scope>
    <source>
        <strain evidence="1">K2</strain>
    </source>
</reference>
<sequence length="147" mass="16177">MKKQSMIICFCHLSASTPKGRIFPVLEEPRSSFTLTDGNKPAHLVNDRISKSDAVIVLTDKPVYEIPNSLQSVTGVCKGQVYIRCYYGIFCALLGGSVNNKQVAIQLWALLEDSNNLLLGSVLPSPCNLEKIYSVDQKFETGHPCVT</sequence>
<organism evidence="1 2">
    <name type="scientific">Acropora cervicornis</name>
    <name type="common">Staghorn coral</name>
    <dbReference type="NCBI Taxonomy" id="6130"/>
    <lineage>
        <taxon>Eukaryota</taxon>
        <taxon>Metazoa</taxon>
        <taxon>Cnidaria</taxon>
        <taxon>Anthozoa</taxon>
        <taxon>Hexacorallia</taxon>
        <taxon>Scleractinia</taxon>
        <taxon>Astrocoeniina</taxon>
        <taxon>Acroporidae</taxon>
        <taxon>Acropora</taxon>
    </lineage>
</organism>
<keyword evidence="2" id="KW-1185">Reference proteome</keyword>